<dbReference type="OMA" id="KSERAYT"/>
<evidence type="ECO:0000313" key="6">
    <source>
        <dbReference type="EMBL" id="CAE8635241.1"/>
    </source>
</evidence>
<dbReference type="Proteomes" id="UP000654075">
    <property type="component" value="Unassembled WGS sequence"/>
</dbReference>
<keyword evidence="3" id="KW-0694">RNA-binding</keyword>
<organism evidence="6 7">
    <name type="scientific">Polarella glacialis</name>
    <name type="common">Dinoflagellate</name>
    <dbReference type="NCBI Taxonomy" id="89957"/>
    <lineage>
        <taxon>Eukaryota</taxon>
        <taxon>Sar</taxon>
        <taxon>Alveolata</taxon>
        <taxon>Dinophyceae</taxon>
        <taxon>Suessiales</taxon>
        <taxon>Suessiaceae</taxon>
        <taxon>Polarella</taxon>
    </lineage>
</organism>
<dbReference type="Pfam" id="PF01479">
    <property type="entry name" value="S4"/>
    <property type="match status" value="1"/>
</dbReference>
<evidence type="ECO:0000256" key="3">
    <source>
        <dbReference type="PROSITE-ProRule" id="PRU00182"/>
    </source>
</evidence>
<dbReference type="PANTHER" id="PTHR21600:SF44">
    <property type="entry name" value="RIBOSOMAL LARGE SUBUNIT PSEUDOURIDINE SYNTHASE D"/>
    <property type="match status" value="1"/>
</dbReference>
<sequence>VDALLALRLPGAPTRGRVQRALKDGGVLLNGVPVAKVSMKVRVGDRVEWLRDAIRAAPGLVEPEEIPFHIYHEDAACIVLEKPAGMCVHPAGGIRSGTLVNALLFHVGYKKPLDSSLPPLNCCESDSDNCSESDFGGDQEASCTDWIEEPVAVRGTSGVMVVAKQDAAHSALAAQFAARTSKRTYLALVWGVPEPREGTVVGAIGRDPGDRLRMTVVAEGKGKHAVTHYSVVEALDGGHASMVRFRLETGRTHQVRVHSRHLGHPLLGDSTYGGAQLLRGPRSPERVALYEGQLFAKGSILNDETPGSCSGQKATASLLRPALHAESLGFAHPFTGHSMSFGSKLAEDMELSAALLRDLMSPAEGVEGQKGSRR</sequence>
<feature type="domain" description="RNA-binding S4" evidence="5">
    <location>
        <begin position="2"/>
        <end position="47"/>
    </location>
</feature>
<keyword evidence="7" id="KW-1185">Reference proteome</keyword>
<dbReference type="InterPro" id="IPR002942">
    <property type="entry name" value="S4_RNA-bd"/>
</dbReference>
<evidence type="ECO:0000313" key="7">
    <source>
        <dbReference type="Proteomes" id="UP000654075"/>
    </source>
</evidence>
<comment type="similarity">
    <text evidence="1">Belongs to the pseudouridine synthase RluA family.</text>
</comment>
<evidence type="ECO:0000259" key="4">
    <source>
        <dbReference type="Pfam" id="PF00849"/>
    </source>
</evidence>
<dbReference type="GO" id="GO:0009982">
    <property type="term" value="F:pseudouridine synthase activity"/>
    <property type="evidence" value="ECO:0007669"/>
    <property type="project" value="InterPro"/>
</dbReference>
<dbReference type="AlphaFoldDB" id="A0A813HC38"/>
<evidence type="ECO:0000256" key="2">
    <source>
        <dbReference type="ARBA" id="ARBA00023235"/>
    </source>
</evidence>
<dbReference type="GO" id="GO:0003723">
    <property type="term" value="F:RNA binding"/>
    <property type="evidence" value="ECO:0007669"/>
    <property type="project" value="UniProtKB-KW"/>
</dbReference>
<dbReference type="InterPro" id="IPR050188">
    <property type="entry name" value="RluA_PseudoU_synthase"/>
</dbReference>
<dbReference type="CDD" id="cd02869">
    <property type="entry name" value="PseudoU_synth_RluA_like"/>
    <property type="match status" value="1"/>
</dbReference>
<comment type="caution">
    <text evidence="6">The sequence shown here is derived from an EMBL/GenBank/DDBJ whole genome shotgun (WGS) entry which is preliminary data.</text>
</comment>
<evidence type="ECO:0008006" key="8">
    <source>
        <dbReference type="Google" id="ProtNLM"/>
    </source>
</evidence>
<dbReference type="CDD" id="cd00165">
    <property type="entry name" value="S4"/>
    <property type="match status" value="1"/>
</dbReference>
<dbReference type="SUPFAM" id="SSF55120">
    <property type="entry name" value="Pseudouridine synthase"/>
    <property type="match status" value="1"/>
</dbReference>
<gene>
    <name evidence="6" type="ORF">PGLA1383_LOCUS50850</name>
</gene>
<dbReference type="InterPro" id="IPR006145">
    <property type="entry name" value="PsdUridine_synth_RsuA/RluA"/>
</dbReference>
<dbReference type="Gene3D" id="3.30.2350.10">
    <property type="entry name" value="Pseudouridine synthase"/>
    <property type="match status" value="1"/>
</dbReference>
<dbReference type="InterPro" id="IPR036986">
    <property type="entry name" value="S4_RNA-bd_sf"/>
</dbReference>
<feature type="non-terminal residue" evidence="6">
    <location>
        <position position="1"/>
    </location>
</feature>
<dbReference type="Gene3D" id="3.10.290.10">
    <property type="entry name" value="RNA-binding S4 domain"/>
    <property type="match status" value="1"/>
</dbReference>
<evidence type="ECO:0000259" key="5">
    <source>
        <dbReference type="Pfam" id="PF01479"/>
    </source>
</evidence>
<protein>
    <recommendedName>
        <fullName evidence="8">Pseudouridine synthase</fullName>
    </recommendedName>
</protein>
<dbReference type="PROSITE" id="PS50889">
    <property type="entry name" value="S4"/>
    <property type="match status" value="1"/>
</dbReference>
<keyword evidence="2" id="KW-0413">Isomerase</keyword>
<dbReference type="PANTHER" id="PTHR21600">
    <property type="entry name" value="MITOCHONDRIAL RNA PSEUDOURIDINE SYNTHASE"/>
    <property type="match status" value="1"/>
</dbReference>
<evidence type="ECO:0000256" key="1">
    <source>
        <dbReference type="ARBA" id="ARBA00010876"/>
    </source>
</evidence>
<feature type="non-terminal residue" evidence="6">
    <location>
        <position position="374"/>
    </location>
</feature>
<proteinExistence type="inferred from homology"/>
<dbReference type="Pfam" id="PF00849">
    <property type="entry name" value="PseudoU_synth_2"/>
    <property type="match status" value="1"/>
</dbReference>
<dbReference type="InterPro" id="IPR020103">
    <property type="entry name" value="PsdUridine_synth_cat_dom_sf"/>
</dbReference>
<dbReference type="OrthoDB" id="424794at2759"/>
<accession>A0A813HC38</accession>
<name>A0A813HC38_POLGL</name>
<dbReference type="EMBL" id="CAJNNV010031264">
    <property type="protein sequence ID" value="CAE8635241.1"/>
    <property type="molecule type" value="Genomic_DNA"/>
</dbReference>
<feature type="domain" description="Pseudouridine synthase RsuA/RluA-like" evidence="4">
    <location>
        <begin position="154"/>
        <end position="260"/>
    </location>
</feature>
<dbReference type="SUPFAM" id="SSF55174">
    <property type="entry name" value="Alpha-L RNA-binding motif"/>
    <property type="match status" value="1"/>
</dbReference>
<dbReference type="GO" id="GO:0000455">
    <property type="term" value="P:enzyme-directed rRNA pseudouridine synthesis"/>
    <property type="evidence" value="ECO:0007669"/>
    <property type="project" value="TreeGrafter"/>
</dbReference>
<reference evidence="6" key="1">
    <citation type="submission" date="2021-02" db="EMBL/GenBank/DDBJ databases">
        <authorList>
            <person name="Dougan E. K."/>
            <person name="Rhodes N."/>
            <person name="Thang M."/>
            <person name="Chan C."/>
        </authorList>
    </citation>
    <scope>NUCLEOTIDE SEQUENCE</scope>
</reference>